<dbReference type="KEGG" id="ghl:GM160_03115"/>
<keyword evidence="3" id="KW-1185">Reference proteome</keyword>
<dbReference type="InterPro" id="IPR052532">
    <property type="entry name" value="SUA5_domain"/>
</dbReference>
<dbReference type="PROSITE" id="PS51163">
    <property type="entry name" value="YRDC"/>
    <property type="match status" value="1"/>
</dbReference>
<gene>
    <name evidence="2" type="ORF">GM160_03115</name>
</gene>
<dbReference type="SUPFAM" id="SSF55821">
    <property type="entry name" value="YrdC/RibB"/>
    <property type="match status" value="1"/>
</dbReference>
<dbReference type="AlphaFoldDB" id="A0A6I6D1F9"/>
<dbReference type="Pfam" id="PF01300">
    <property type="entry name" value="Sua5_yciO_yrdC"/>
    <property type="match status" value="1"/>
</dbReference>
<dbReference type="InterPro" id="IPR006070">
    <property type="entry name" value="Sua5-like_dom"/>
</dbReference>
<dbReference type="Gene3D" id="3.90.870.10">
    <property type="entry name" value="DHBP synthase"/>
    <property type="match status" value="1"/>
</dbReference>
<dbReference type="Proteomes" id="UP000427716">
    <property type="component" value="Chromosome"/>
</dbReference>
<accession>A0A6I6D1F9</accession>
<dbReference type="PANTHER" id="PTHR42828:SF3">
    <property type="entry name" value="THREONYLCARBAMOYL-AMP SYNTHASE"/>
    <property type="match status" value="1"/>
</dbReference>
<dbReference type="GO" id="GO:0003725">
    <property type="term" value="F:double-stranded RNA binding"/>
    <property type="evidence" value="ECO:0007669"/>
    <property type="project" value="InterPro"/>
</dbReference>
<organism evidence="2 3">
    <name type="scientific">Guyparkeria halophila</name>
    <dbReference type="NCBI Taxonomy" id="47960"/>
    <lineage>
        <taxon>Bacteria</taxon>
        <taxon>Pseudomonadati</taxon>
        <taxon>Pseudomonadota</taxon>
        <taxon>Gammaproteobacteria</taxon>
        <taxon>Chromatiales</taxon>
        <taxon>Thioalkalibacteraceae</taxon>
        <taxon>Guyparkeria</taxon>
    </lineage>
</organism>
<sequence length="208" mass="22853">MSKMLDIHPETPQPRFVKQAADAIARGQIVVVPTDSGYALACRLEDKNAIERIGRIRRDDGIHHMTLSVRDLSELGVYAKVDNVQFRFLKTHIPGPYTFILPATREVPRRLQHEKKRSIGLRVPSQVVLRAILEALDAPILSASLVIPDLDEPLDDPALFPTAVTNQVDLIAGAGFLEQIPGTVLDLTGDDFDVQREGLGGVPPELAD</sequence>
<protein>
    <submittedName>
        <fullName evidence="2">Threonylcarbamoyl-AMP synthase</fullName>
    </submittedName>
</protein>
<dbReference type="NCBIfam" id="TIGR00057">
    <property type="entry name" value="L-threonylcarbamoyladenylate synthase"/>
    <property type="match status" value="1"/>
</dbReference>
<evidence type="ECO:0000313" key="2">
    <source>
        <dbReference type="EMBL" id="QGT77967.1"/>
    </source>
</evidence>
<name>A0A6I6D1F9_9GAMM</name>
<evidence type="ECO:0000259" key="1">
    <source>
        <dbReference type="PROSITE" id="PS51163"/>
    </source>
</evidence>
<dbReference type="InterPro" id="IPR017945">
    <property type="entry name" value="DHBP_synth_RibB-like_a/b_dom"/>
</dbReference>
<dbReference type="EMBL" id="CP046415">
    <property type="protein sequence ID" value="QGT77967.1"/>
    <property type="molecule type" value="Genomic_DNA"/>
</dbReference>
<feature type="domain" description="YrdC-like" evidence="1">
    <location>
        <begin position="14"/>
        <end position="200"/>
    </location>
</feature>
<proteinExistence type="predicted"/>
<evidence type="ECO:0000313" key="3">
    <source>
        <dbReference type="Proteomes" id="UP000427716"/>
    </source>
</evidence>
<reference evidence="2 3" key="1">
    <citation type="submission" date="2019-11" db="EMBL/GenBank/DDBJ databases">
        <authorList>
            <person name="Zhang J."/>
            <person name="Sun C."/>
        </authorList>
    </citation>
    <scope>NUCLEOTIDE SEQUENCE [LARGE SCALE GENOMIC DNA]</scope>
    <source>
        <strain evidence="3">sp2</strain>
    </source>
</reference>
<dbReference type="PANTHER" id="PTHR42828">
    <property type="entry name" value="DHBP SYNTHASE RIBB-LIKE ALPHA/BETA DOMAIN-CONTAINING PROTEIN"/>
    <property type="match status" value="1"/>
</dbReference>